<evidence type="ECO:0000313" key="1">
    <source>
        <dbReference type="EMBL" id="CDW48364.1"/>
    </source>
</evidence>
<sequence length="178" mass="20859">HNYLRHFLNVLPYKPRLQPKLSQYQRKVWLQFCGEWKHWTADDWKCIVFSDESPFELFHAPNLQTDRGWARDKGDVEPTPTVKFPLKIHVWAVISHQTVSDLHLIPRNQTVTAEYYITEILSKYLMSTLSCTEETRPPLKLSDTSRALFSQDCATAHHSIKAQKWCSENLDSFWGKGI</sequence>
<dbReference type="AlphaFoldDB" id="A0A0K2VD21"/>
<dbReference type="GO" id="GO:0003676">
    <property type="term" value="F:nucleic acid binding"/>
    <property type="evidence" value="ECO:0007669"/>
    <property type="project" value="InterPro"/>
</dbReference>
<accession>A0A0K2VD21</accession>
<dbReference type="Gene3D" id="3.30.420.10">
    <property type="entry name" value="Ribonuclease H-like superfamily/Ribonuclease H"/>
    <property type="match status" value="1"/>
</dbReference>
<dbReference type="InterPro" id="IPR036397">
    <property type="entry name" value="RNaseH_sf"/>
</dbReference>
<reference evidence="1" key="1">
    <citation type="submission" date="2014-05" db="EMBL/GenBank/DDBJ databases">
        <authorList>
            <person name="Chronopoulou M."/>
        </authorList>
    </citation>
    <scope>NUCLEOTIDE SEQUENCE</scope>
    <source>
        <tissue evidence="1">Whole organism</tissue>
    </source>
</reference>
<organism evidence="1">
    <name type="scientific">Lepeophtheirus salmonis</name>
    <name type="common">Salmon louse</name>
    <name type="synonym">Caligus salmonis</name>
    <dbReference type="NCBI Taxonomy" id="72036"/>
    <lineage>
        <taxon>Eukaryota</taxon>
        <taxon>Metazoa</taxon>
        <taxon>Ecdysozoa</taxon>
        <taxon>Arthropoda</taxon>
        <taxon>Crustacea</taxon>
        <taxon>Multicrustacea</taxon>
        <taxon>Hexanauplia</taxon>
        <taxon>Copepoda</taxon>
        <taxon>Siphonostomatoida</taxon>
        <taxon>Caligidae</taxon>
        <taxon>Lepeophtheirus</taxon>
    </lineage>
</organism>
<protein>
    <submittedName>
        <fullName evidence="1">Transposaselike [Salmo salar]</fullName>
    </submittedName>
</protein>
<name>A0A0K2VD21_LEPSM</name>
<proteinExistence type="predicted"/>
<dbReference type="EMBL" id="HACA01031003">
    <property type="protein sequence ID" value="CDW48364.1"/>
    <property type="molecule type" value="Transcribed_RNA"/>
</dbReference>
<feature type="non-terminal residue" evidence="1">
    <location>
        <position position="1"/>
    </location>
</feature>